<keyword evidence="2" id="KW-1133">Transmembrane helix</keyword>
<comment type="caution">
    <text evidence="3">The sequence shown here is derived from an EMBL/GenBank/DDBJ whole genome shotgun (WGS) entry which is preliminary data.</text>
</comment>
<dbReference type="InterPro" id="IPR011964">
    <property type="entry name" value="YVTN_b-propeller_repeat"/>
</dbReference>
<dbReference type="InterPro" id="IPR011048">
    <property type="entry name" value="Haem_d1_sf"/>
</dbReference>
<dbReference type="PANTHER" id="PTHR47197">
    <property type="entry name" value="PROTEIN NIRF"/>
    <property type="match status" value="1"/>
</dbReference>
<name>A0A077M7B0_9MICO</name>
<evidence type="ECO:0000313" key="3">
    <source>
        <dbReference type="EMBL" id="CCI52414.1"/>
    </source>
</evidence>
<dbReference type="SUPFAM" id="SSF51004">
    <property type="entry name" value="C-terminal (heme d1) domain of cytochrome cd1-nitrite reductase"/>
    <property type="match status" value="1"/>
</dbReference>
<dbReference type="OrthoDB" id="9772811at2"/>
<dbReference type="InterPro" id="IPR051200">
    <property type="entry name" value="Host-pathogen_enzymatic-act"/>
</dbReference>
<dbReference type="Gene3D" id="2.130.10.10">
    <property type="entry name" value="YVTN repeat-like/Quinoprotein amine dehydrogenase"/>
    <property type="match status" value="2"/>
</dbReference>
<dbReference type="STRING" id="1193518.BN13_170015"/>
<feature type="compositionally biased region" description="Polar residues" evidence="1">
    <location>
        <begin position="132"/>
        <end position="152"/>
    </location>
</feature>
<feature type="region of interest" description="Disordered" evidence="1">
    <location>
        <begin position="132"/>
        <end position="179"/>
    </location>
</feature>
<dbReference type="Proteomes" id="UP000035720">
    <property type="component" value="Unassembled WGS sequence"/>
</dbReference>
<keyword evidence="2" id="KW-0472">Membrane</keyword>
<sequence length="518" mass="53537">MTMPLPQQVEGEDEPRPMRVRPASGRPTPSARAGGQVRHQTLPPPSVHRASPIGAPAPARPKPGGRGPGGPSGTGPRVPRQRPPKPNYTARRLIAVAILVALLSVTWFTVKAVAGFIGGLFDGGTTTSASRVPATANATGESATWSPGTTGASLPPQAIVPEVPAPTPTPAEKQGAAGASDVTTMVRTMRLAAANMSPKSVVAGPAGLLFAQNMMYHHSISVFRADGALLKTIPDSVDLSKFGIAGHAGVSQGAPVEMAFTPDGKYAWVSNYSMYGAGFGPEGLDRCTAGDGTSTSYVYRVDTATLAIDKVVPVGAVPKYVAVTPDGNDVLVSNWCSWSLSVIDAKTATPKASIDLGGKYPRGIVVSPDSKTAYVALMGSGRVVSVDIANKTVAPFSQPGSGPRHLVNSPDGAFIFVTLNNDGTVAKVDRATGNVVATVRTASEPRSMTISSDGKAIYVVNYGSASMSKIRTSDMSVLQTVATDASPIGITYEPTRKQVWVACYGGSVIVFDDAKLKG</sequence>
<evidence type="ECO:0000256" key="2">
    <source>
        <dbReference type="SAM" id="Phobius"/>
    </source>
</evidence>
<dbReference type="EMBL" id="CAJC01000079">
    <property type="protein sequence ID" value="CCI52414.1"/>
    <property type="molecule type" value="Genomic_DNA"/>
</dbReference>
<feature type="compositionally biased region" description="Gly residues" evidence="1">
    <location>
        <begin position="64"/>
        <end position="73"/>
    </location>
</feature>
<accession>A0A077M7B0</accession>
<dbReference type="AlphaFoldDB" id="A0A077M7B0"/>
<feature type="transmembrane region" description="Helical" evidence="2">
    <location>
        <begin position="93"/>
        <end position="121"/>
    </location>
</feature>
<gene>
    <name evidence="3" type="ORF">BN13_170015</name>
</gene>
<keyword evidence="4" id="KW-1185">Reference proteome</keyword>
<dbReference type="PANTHER" id="PTHR47197:SF3">
    <property type="entry name" value="DIHYDRO-HEME D1 DEHYDROGENASE"/>
    <property type="match status" value="1"/>
</dbReference>
<keyword evidence="2" id="KW-0812">Transmembrane</keyword>
<protein>
    <recommendedName>
        <fullName evidence="5">40-residue YVTN family beta-propeller repeat protein</fullName>
    </recommendedName>
</protein>
<evidence type="ECO:0008006" key="5">
    <source>
        <dbReference type="Google" id="ProtNLM"/>
    </source>
</evidence>
<reference evidence="3 4" key="1">
    <citation type="journal article" date="2013" name="ISME J.">
        <title>A metabolic model for members of the genus Tetrasphaera involved in enhanced biological phosphorus removal.</title>
        <authorList>
            <person name="Kristiansen R."/>
            <person name="Nguyen H.T.T."/>
            <person name="Saunders A.M."/>
            <person name="Nielsen J.L."/>
            <person name="Wimmer R."/>
            <person name="Le V.Q."/>
            <person name="McIlroy S.J."/>
            <person name="Petrovski S."/>
            <person name="Seviour R.J."/>
            <person name="Calteau A."/>
            <person name="Nielsen K.L."/>
            <person name="Nielsen P.H."/>
        </authorList>
    </citation>
    <scope>NUCLEOTIDE SEQUENCE [LARGE SCALE GENOMIC DNA]</scope>
    <source>
        <strain evidence="3 4">Ben 74</strain>
    </source>
</reference>
<dbReference type="InterPro" id="IPR015943">
    <property type="entry name" value="WD40/YVTN_repeat-like_dom_sf"/>
</dbReference>
<evidence type="ECO:0000313" key="4">
    <source>
        <dbReference type="Proteomes" id="UP000035720"/>
    </source>
</evidence>
<feature type="region of interest" description="Disordered" evidence="1">
    <location>
        <begin position="1"/>
        <end position="86"/>
    </location>
</feature>
<dbReference type="Pfam" id="PF02239">
    <property type="entry name" value="Cytochrom_D1"/>
    <property type="match status" value="1"/>
</dbReference>
<organism evidence="3 4">
    <name type="scientific">Nostocoides jenkinsii Ben 74</name>
    <dbReference type="NCBI Taxonomy" id="1193518"/>
    <lineage>
        <taxon>Bacteria</taxon>
        <taxon>Bacillati</taxon>
        <taxon>Actinomycetota</taxon>
        <taxon>Actinomycetes</taxon>
        <taxon>Micrococcales</taxon>
        <taxon>Intrasporangiaceae</taxon>
        <taxon>Nostocoides</taxon>
    </lineage>
</organism>
<dbReference type="NCBIfam" id="TIGR02276">
    <property type="entry name" value="beta_rpt_yvtn"/>
    <property type="match status" value="1"/>
</dbReference>
<proteinExistence type="predicted"/>
<evidence type="ECO:0000256" key="1">
    <source>
        <dbReference type="SAM" id="MobiDB-lite"/>
    </source>
</evidence>